<feature type="transmembrane region" description="Helical" evidence="1">
    <location>
        <begin position="282"/>
        <end position="305"/>
    </location>
</feature>
<keyword evidence="1" id="KW-0812">Transmembrane</keyword>
<feature type="transmembrane region" description="Helical" evidence="1">
    <location>
        <begin position="181"/>
        <end position="207"/>
    </location>
</feature>
<sequence>MLQNFEPFGDTWLRPERFDKITVFLRRLELVLEFFFLTSYAVTLAGLLVNFPGSQPLVRLAMPLGISYAVMRRGWAISFAVAIFSALAIFLFPKATTGPEFFALAALPVWAVTGWAYKTHQRAVWRWMGTVLAMASSDILIAMAFYPHWPSVILKWSTAPIVASSGQLALQLPNVPLYWPLWFILEQVLEGTAIFLVLAFFADLAALPLPQVPRFGTWVMPKGVLGLLTVLFLAVFWGRTSHLLPAALVESIIILLVSYAVVGVNVLWGLGQIIGVPKPMRVALLLLLAVGAWVGVGLLTLIGIYDSLWDLRQYVRTLRRSS</sequence>
<feature type="transmembrane region" description="Helical" evidence="1">
    <location>
        <begin position="124"/>
        <end position="146"/>
    </location>
</feature>
<keyword evidence="3" id="KW-1185">Reference proteome</keyword>
<feature type="transmembrane region" description="Helical" evidence="1">
    <location>
        <begin position="74"/>
        <end position="92"/>
    </location>
</feature>
<evidence type="ECO:0000256" key="1">
    <source>
        <dbReference type="SAM" id="Phobius"/>
    </source>
</evidence>
<reference evidence="2 3" key="1">
    <citation type="journal article" date="2019" name="Sci. Rep.">
        <title>Sulfobacillus thermotolerans: new insights into resistance and metabolic capacities of acidophilic chemolithotrophs.</title>
        <authorList>
            <person name="Panyushkina A.E."/>
            <person name="Babenko V.V."/>
            <person name="Nikitina A.S."/>
            <person name="Selezneva O.V."/>
            <person name="Tsaplina I.A."/>
            <person name="Letarova M.A."/>
            <person name="Kostryukova E.S."/>
            <person name="Letarov A.V."/>
        </authorList>
    </citation>
    <scope>NUCLEOTIDE SEQUENCE [LARGE SCALE GENOMIC DNA]</scope>
    <source>
        <strain evidence="2 3">Kr1</strain>
    </source>
</reference>
<keyword evidence="1" id="KW-0472">Membrane</keyword>
<keyword evidence="1" id="KW-1133">Transmembrane helix</keyword>
<accession>A0ABN5GVX3</accession>
<evidence type="ECO:0008006" key="4">
    <source>
        <dbReference type="Google" id="ProtNLM"/>
    </source>
</evidence>
<feature type="transmembrane region" description="Helical" evidence="1">
    <location>
        <begin position="219"/>
        <end position="237"/>
    </location>
</feature>
<protein>
    <recommendedName>
        <fullName evidence="4">DUF2232 domain-containing protein</fullName>
    </recommendedName>
</protein>
<gene>
    <name evidence="2" type="ORF">BXT84_00355</name>
</gene>
<dbReference type="EMBL" id="CP019454">
    <property type="protein sequence ID" value="AUW92592.1"/>
    <property type="molecule type" value="Genomic_DNA"/>
</dbReference>
<organism evidence="2 3">
    <name type="scientific">Sulfobacillus thermotolerans</name>
    <dbReference type="NCBI Taxonomy" id="338644"/>
    <lineage>
        <taxon>Bacteria</taxon>
        <taxon>Bacillati</taxon>
        <taxon>Bacillota</taxon>
        <taxon>Clostridia</taxon>
        <taxon>Eubacteriales</taxon>
        <taxon>Clostridiales Family XVII. Incertae Sedis</taxon>
        <taxon>Sulfobacillus</taxon>
    </lineage>
</organism>
<proteinExistence type="predicted"/>
<feature type="transmembrane region" description="Helical" evidence="1">
    <location>
        <begin position="34"/>
        <end position="53"/>
    </location>
</feature>
<evidence type="ECO:0000313" key="3">
    <source>
        <dbReference type="Proteomes" id="UP000325292"/>
    </source>
</evidence>
<name>A0ABN5GVX3_9FIRM</name>
<dbReference type="Proteomes" id="UP000325292">
    <property type="component" value="Chromosome"/>
</dbReference>
<evidence type="ECO:0000313" key="2">
    <source>
        <dbReference type="EMBL" id="AUW92592.1"/>
    </source>
</evidence>
<feature type="transmembrane region" description="Helical" evidence="1">
    <location>
        <begin position="98"/>
        <end position="117"/>
    </location>
</feature>
<feature type="transmembrane region" description="Helical" evidence="1">
    <location>
        <begin position="243"/>
        <end position="270"/>
    </location>
</feature>